<keyword evidence="1" id="KW-1133">Transmembrane helix</keyword>
<proteinExistence type="predicted"/>
<evidence type="ECO:0000313" key="2">
    <source>
        <dbReference type="EMBL" id="GGC69361.1"/>
    </source>
</evidence>
<gene>
    <name evidence="2" type="ORF">GCM10011410_22730</name>
</gene>
<feature type="transmembrane region" description="Helical" evidence="1">
    <location>
        <begin position="6"/>
        <end position="26"/>
    </location>
</feature>
<dbReference type="RefSeq" id="WP_188674601.1">
    <property type="nucleotide sequence ID" value="NZ_BMJH01000002.1"/>
</dbReference>
<dbReference type="InterPro" id="IPR019933">
    <property type="entry name" value="DivIVA_domain"/>
</dbReference>
<reference evidence="2" key="1">
    <citation type="journal article" date="2014" name="Int. J. Syst. Evol. Microbiol.">
        <title>Complete genome sequence of Corynebacterium casei LMG S-19264T (=DSM 44701T), isolated from a smear-ripened cheese.</title>
        <authorList>
            <consortium name="US DOE Joint Genome Institute (JGI-PGF)"/>
            <person name="Walter F."/>
            <person name="Albersmeier A."/>
            <person name="Kalinowski J."/>
            <person name="Ruckert C."/>
        </authorList>
    </citation>
    <scope>NUCLEOTIDE SEQUENCE</scope>
    <source>
        <strain evidence="2">CGMCC 1.15478</strain>
    </source>
</reference>
<reference evidence="2" key="2">
    <citation type="submission" date="2020-09" db="EMBL/GenBank/DDBJ databases">
        <authorList>
            <person name="Sun Q."/>
            <person name="Zhou Y."/>
        </authorList>
    </citation>
    <scope>NUCLEOTIDE SEQUENCE</scope>
    <source>
        <strain evidence="2">CGMCC 1.15478</strain>
    </source>
</reference>
<protein>
    <recommendedName>
        <fullName evidence="4">DivIVA domain-containing protein</fullName>
    </recommendedName>
</protein>
<dbReference type="AlphaFoldDB" id="A0A916UEF8"/>
<keyword evidence="3" id="KW-1185">Reference proteome</keyword>
<dbReference type="EMBL" id="BMJH01000002">
    <property type="protein sequence ID" value="GGC69361.1"/>
    <property type="molecule type" value="Genomic_DNA"/>
</dbReference>
<dbReference type="Proteomes" id="UP000641514">
    <property type="component" value="Unassembled WGS sequence"/>
</dbReference>
<sequence length="94" mass="10366">MTTVFLYVVVIAAIAAVLFLLSALAFGRGEALPPLPPGTTATFLPADTICGEDVRNVRFQQTLRGYKAAEVDWVLEKLAQEIDELRAELDQERM</sequence>
<name>A0A916UEF8_9ACTN</name>
<accession>A0A916UEF8</accession>
<evidence type="ECO:0008006" key="4">
    <source>
        <dbReference type="Google" id="ProtNLM"/>
    </source>
</evidence>
<dbReference type="Gene3D" id="6.10.250.660">
    <property type="match status" value="1"/>
</dbReference>
<comment type="caution">
    <text evidence="2">The sequence shown here is derived from an EMBL/GenBank/DDBJ whole genome shotgun (WGS) entry which is preliminary data.</text>
</comment>
<keyword evidence="1" id="KW-0472">Membrane</keyword>
<keyword evidence="1" id="KW-0812">Transmembrane</keyword>
<organism evidence="2 3">
    <name type="scientific">Hoyosella rhizosphaerae</name>
    <dbReference type="NCBI Taxonomy" id="1755582"/>
    <lineage>
        <taxon>Bacteria</taxon>
        <taxon>Bacillati</taxon>
        <taxon>Actinomycetota</taxon>
        <taxon>Actinomycetes</taxon>
        <taxon>Mycobacteriales</taxon>
        <taxon>Hoyosellaceae</taxon>
        <taxon>Hoyosella</taxon>
    </lineage>
</organism>
<dbReference type="NCBIfam" id="TIGR03544">
    <property type="entry name" value="DivI1A_domain"/>
    <property type="match status" value="1"/>
</dbReference>
<evidence type="ECO:0000313" key="3">
    <source>
        <dbReference type="Proteomes" id="UP000641514"/>
    </source>
</evidence>
<evidence type="ECO:0000256" key="1">
    <source>
        <dbReference type="SAM" id="Phobius"/>
    </source>
</evidence>